<dbReference type="Proteomes" id="UP000005963">
    <property type="component" value="Unassembled WGS sequence"/>
</dbReference>
<keyword evidence="3" id="KW-0812">Transmembrane</keyword>
<evidence type="ECO:0000256" key="2">
    <source>
        <dbReference type="SAM" id="MobiDB-lite"/>
    </source>
</evidence>
<name>A0ABN0EF66_9FIRM</name>
<organism evidence="4 5">
    <name type="scientific">Megamonas funiformis YIT 11815</name>
    <dbReference type="NCBI Taxonomy" id="742816"/>
    <lineage>
        <taxon>Bacteria</taxon>
        <taxon>Bacillati</taxon>
        <taxon>Bacillota</taxon>
        <taxon>Negativicutes</taxon>
        <taxon>Selenomonadales</taxon>
        <taxon>Selenomonadaceae</taxon>
        <taxon>Megamonas</taxon>
    </lineage>
</organism>
<feature type="region of interest" description="Disordered" evidence="2">
    <location>
        <begin position="1"/>
        <end position="44"/>
    </location>
</feature>
<keyword evidence="3" id="KW-1133">Transmembrane helix</keyword>
<keyword evidence="3" id="KW-0472">Membrane</keyword>
<accession>A0ABN0EF66</accession>
<keyword evidence="1" id="KW-0175">Coiled coil</keyword>
<feature type="transmembrane region" description="Helical" evidence="3">
    <location>
        <begin position="137"/>
        <end position="158"/>
    </location>
</feature>
<evidence type="ECO:0000256" key="1">
    <source>
        <dbReference type="SAM" id="Coils"/>
    </source>
</evidence>
<evidence type="ECO:0000256" key="3">
    <source>
        <dbReference type="SAM" id="Phobius"/>
    </source>
</evidence>
<evidence type="ECO:0000313" key="5">
    <source>
        <dbReference type="Proteomes" id="UP000005963"/>
    </source>
</evidence>
<gene>
    <name evidence="4" type="ORF">HMPREF9454_02461</name>
</gene>
<dbReference type="RefSeq" id="WP_008540192.1">
    <property type="nucleotide sequence ID" value="NZ_JH601095.1"/>
</dbReference>
<dbReference type="GeneID" id="62779918"/>
<evidence type="ECO:0000313" key="4">
    <source>
        <dbReference type="EMBL" id="EHR31898.1"/>
    </source>
</evidence>
<protein>
    <submittedName>
        <fullName evidence="4">Uncharacterized protein</fullName>
    </submittedName>
</protein>
<feature type="compositionally biased region" description="Acidic residues" evidence="2">
    <location>
        <begin position="1"/>
        <end position="34"/>
    </location>
</feature>
<dbReference type="EMBL" id="ADMB01000108">
    <property type="protein sequence ID" value="EHR31898.1"/>
    <property type="molecule type" value="Genomic_DNA"/>
</dbReference>
<keyword evidence="5" id="KW-1185">Reference proteome</keyword>
<feature type="coiled-coil region" evidence="1">
    <location>
        <begin position="55"/>
        <end position="122"/>
    </location>
</feature>
<reference evidence="4 5" key="1">
    <citation type="submission" date="2012-01" db="EMBL/GenBank/DDBJ databases">
        <title>The Genome Sequence of Megamonas funiformis YIT 11815.</title>
        <authorList>
            <consortium name="The Broad Institute Genome Sequencing Platform"/>
            <person name="Earl A."/>
            <person name="Ward D."/>
            <person name="Feldgarden M."/>
            <person name="Gevers D."/>
            <person name="Morotomi M."/>
            <person name="Young S.K."/>
            <person name="Zeng Q."/>
            <person name="Gargeya S."/>
            <person name="Fitzgerald M."/>
            <person name="Haas B."/>
            <person name="Abouelleil A."/>
            <person name="Alvarado L."/>
            <person name="Arachchi H.M."/>
            <person name="Berlin A."/>
            <person name="Chapman S.B."/>
            <person name="Gearin G."/>
            <person name="Goldberg J."/>
            <person name="Griggs A."/>
            <person name="Gujja S."/>
            <person name="Hansen M."/>
            <person name="Heiman D."/>
            <person name="Howarth C."/>
            <person name="Larimer J."/>
            <person name="Lui A."/>
            <person name="MacDonald P.J.P."/>
            <person name="McCowen C."/>
            <person name="Montmayeur A."/>
            <person name="Murphy C."/>
            <person name="Neiman D."/>
            <person name="Pearson M."/>
            <person name="Priest M."/>
            <person name="Roberts A."/>
            <person name="Saif S."/>
            <person name="Shea T."/>
            <person name="Sisk P."/>
            <person name="Stolte C."/>
            <person name="Sykes S."/>
            <person name="Wortman J."/>
            <person name="Nusbaum C."/>
            <person name="Birren B."/>
        </authorList>
    </citation>
    <scope>NUCLEOTIDE SEQUENCE [LARGE SCALE GENOMIC DNA]</scope>
    <source>
        <strain evidence="4 5">YIT 11815</strain>
    </source>
</reference>
<proteinExistence type="predicted"/>
<sequence length="161" mass="19103">MSYEDEYTDQYDEQINDEEQENTNEADEPEEEITPSESSSDDKQQQLLTDISDTLQLLTIHLNEYRQLTEKLQQQVEEYNASAQILEQITENMPELIYEKCLDEYKKIINNAAKNYNQLQKSIVSWHKNLEKDHDRMFKWISISSILTPILLLILILLQLF</sequence>
<comment type="caution">
    <text evidence="4">The sequence shown here is derived from an EMBL/GenBank/DDBJ whole genome shotgun (WGS) entry which is preliminary data.</text>
</comment>